<feature type="compositionally biased region" description="Pro residues" evidence="7">
    <location>
        <begin position="139"/>
        <end position="157"/>
    </location>
</feature>
<evidence type="ECO:0000256" key="5">
    <source>
        <dbReference type="ARBA" id="ARBA00023210"/>
    </source>
</evidence>
<evidence type="ECO:0000256" key="6">
    <source>
        <dbReference type="ARBA" id="ARBA00023306"/>
    </source>
</evidence>
<protein>
    <submittedName>
        <fullName evidence="8">SsgA family sporulation/cell division regulator</fullName>
    </submittedName>
</protein>
<evidence type="ECO:0000313" key="9">
    <source>
        <dbReference type="Proteomes" id="UP001183610"/>
    </source>
</evidence>
<feature type="region of interest" description="Disordered" evidence="7">
    <location>
        <begin position="123"/>
        <end position="166"/>
    </location>
</feature>
<keyword evidence="3" id="KW-0132">Cell division</keyword>
<dbReference type="RefSeq" id="WP_029397193.1">
    <property type="nucleotide sequence ID" value="NZ_JAVRET010000087.1"/>
</dbReference>
<dbReference type="Proteomes" id="UP001183610">
    <property type="component" value="Unassembled WGS sequence"/>
</dbReference>
<dbReference type="InterPro" id="IPR038658">
    <property type="entry name" value="SsgB_sf"/>
</dbReference>
<dbReference type="EMBL" id="JAVRET010000087">
    <property type="protein sequence ID" value="MDT0412584.1"/>
    <property type="molecule type" value="Genomic_DNA"/>
</dbReference>
<evidence type="ECO:0000256" key="7">
    <source>
        <dbReference type="SAM" id="MobiDB-lite"/>
    </source>
</evidence>
<keyword evidence="5" id="KW-0717">Septation</keyword>
<organism evidence="8 9">
    <name type="scientific">Streptomyces evansiae</name>
    <dbReference type="NCBI Taxonomy" id="3075535"/>
    <lineage>
        <taxon>Bacteria</taxon>
        <taxon>Bacillati</taxon>
        <taxon>Actinomycetota</taxon>
        <taxon>Actinomycetes</taxon>
        <taxon>Kitasatosporales</taxon>
        <taxon>Streptomycetaceae</taxon>
        <taxon>Streptomyces</taxon>
    </lineage>
</organism>
<keyword evidence="9" id="KW-1185">Reference proteome</keyword>
<evidence type="ECO:0000256" key="4">
    <source>
        <dbReference type="ARBA" id="ARBA00022969"/>
    </source>
</evidence>
<gene>
    <name evidence="8" type="ORF">RM698_26490</name>
</gene>
<name>A0ABU2R7A4_9ACTN</name>
<evidence type="ECO:0000256" key="1">
    <source>
        <dbReference type="ARBA" id="ARBA00004431"/>
    </source>
</evidence>
<evidence type="ECO:0000256" key="2">
    <source>
        <dbReference type="ARBA" id="ARBA00009323"/>
    </source>
</evidence>
<comment type="subcellular location">
    <subcellularLocation>
        <location evidence="1">Cell septum</location>
    </subcellularLocation>
</comment>
<sequence>MTGIEQYVRVRVCASGPDETETLPVLLRYDPATDPTRVGLGFPGTEGAHDHVFARALLEEGLRSPAETAALRIWPCGRAQTVLELRRAAGLLLVLQFDSSDLIRFLRRTYTAAAHYEAGLTGPVREAPRAPGRQSPVAPAGPVPPAGPVSPAAPVPPVSTRSRSSA</sequence>
<keyword evidence="4" id="KW-0749">Sporulation</keyword>
<comment type="similarity">
    <text evidence="2">Belongs to the SsgA family.</text>
</comment>
<reference evidence="9" key="1">
    <citation type="submission" date="2023-07" db="EMBL/GenBank/DDBJ databases">
        <title>30 novel species of actinomycetes from the DSMZ collection.</title>
        <authorList>
            <person name="Nouioui I."/>
        </authorList>
    </citation>
    <scope>NUCLEOTIDE SEQUENCE [LARGE SCALE GENOMIC DNA]</scope>
    <source>
        <strain evidence="9">DSM 41979</strain>
    </source>
</reference>
<dbReference type="InterPro" id="IPR006776">
    <property type="entry name" value="SsgB"/>
</dbReference>
<evidence type="ECO:0000313" key="8">
    <source>
        <dbReference type="EMBL" id="MDT0412584.1"/>
    </source>
</evidence>
<accession>A0ABU2R7A4</accession>
<dbReference type="Gene3D" id="2.30.31.20">
    <property type="entry name" value="Sporulation-specific cell division protein SsgB"/>
    <property type="match status" value="1"/>
</dbReference>
<comment type="caution">
    <text evidence="8">The sequence shown here is derived from an EMBL/GenBank/DDBJ whole genome shotgun (WGS) entry which is preliminary data.</text>
</comment>
<keyword evidence="6" id="KW-0131">Cell cycle</keyword>
<proteinExistence type="inferred from homology"/>
<dbReference type="Pfam" id="PF04686">
    <property type="entry name" value="SsgA"/>
    <property type="match status" value="1"/>
</dbReference>
<evidence type="ECO:0000256" key="3">
    <source>
        <dbReference type="ARBA" id="ARBA00022618"/>
    </source>
</evidence>